<dbReference type="InterPro" id="IPR004477">
    <property type="entry name" value="ComEC_N"/>
</dbReference>
<comment type="subcellular location">
    <subcellularLocation>
        <location evidence="1">Cell membrane</location>
        <topology evidence="1">Multi-pass membrane protein</topology>
    </subcellularLocation>
</comment>
<dbReference type="NCBIfam" id="TIGR00361">
    <property type="entry name" value="ComEC_Rec2"/>
    <property type="match status" value="1"/>
</dbReference>
<evidence type="ECO:0000313" key="8">
    <source>
        <dbReference type="EMBL" id="PWQ95962.1"/>
    </source>
</evidence>
<dbReference type="CDD" id="cd07731">
    <property type="entry name" value="ComA-like_MBL-fold"/>
    <property type="match status" value="1"/>
</dbReference>
<organism evidence="8 9">
    <name type="scientific">Leucothrix arctica</name>
    <dbReference type="NCBI Taxonomy" id="1481894"/>
    <lineage>
        <taxon>Bacteria</taxon>
        <taxon>Pseudomonadati</taxon>
        <taxon>Pseudomonadota</taxon>
        <taxon>Gammaproteobacteria</taxon>
        <taxon>Thiotrichales</taxon>
        <taxon>Thiotrichaceae</taxon>
        <taxon>Leucothrix</taxon>
    </lineage>
</organism>
<gene>
    <name evidence="8" type="ORF">DKT75_11325</name>
</gene>
<dbReference type="Pfam" id="PF03772">
    <property type="entry name" value="Competence"/>
    <property type="match status" value="1"/>
</dbReference>
<dbReference type="PANTHER" id="PTHR30619">
    <property type="entry name" value="DNA INTERNALIZATION/COMPETENCE PROTEIN COMEC/REC2"/>
    <property type="match status" value="1"/>
</dbReference>
<dbReference type="Gene3D" id="3.60.15.10">
    <property type="entry name" value="Ribonuclease Z/Hydroxyacylglutathione hydrolase-like"/>
    <property type="match status" value="1"/>
</dbReference>
<dbReference type="EMBL" id="QGKL01000031">
    <property type="protein sequence ID" value="PWQ95962.1"/>
    <property type="molecule type" value="Genomic_DNA"/>
</dbReference>
<protein>
    <submittedName>
        <fullName evidence="8">DNA internalization-related competence protein ComEC/Rec2</fullName>
    </submittedName>
</protein>
<evidence type="ECO:0000259" key="7">
    <source>
        <dbReference type="SMART" id="SM00849"/>
    </source>
</evidence>
<dbReference type="InterPro" id="IPR001279">
    <property type="entry name" value="Metallo-B-lactamas"/>
</dbReference>
<evidence type="ECO:0000313" key="9">
    <source>
        <dbReference type="Proteomes" id="UP000245506"/>
    </source>
</evidence>
<feature type="transmembrane region" description="Helical" evidence="6">
    <location>
        <begin position="243"/>
        <end position="267"/>
    </location>
</feature>
<feature type="transmembrane region" description="Helical" evidence="6">
    <location>
        <begin position="467"/>
        <end position="484"/>
    </location>
</feature>
<feature type="transmembrane region" description="Helical" evidence="6">
    <location>
        <begin position="306"/>
        <end position="323"/>
    </location>
</feature>
<dbReference type="Pfam" id="PF00753">
    <property type="entry name" value="Lactamase_B"/>
    <property type="match status" value="1"/>
</dbReference>
<evidence type="ECO:0000256" key="4">
    <source>
        <dbReference type="ARBA" id="ARBA00022989"/>
    </source>
</evidence>
<evidence type="ECO:0000256" key="3">
    <source>
        <dbReference type="ARBA" id="ARBA00022692"/>
    </source>
</evidence>
<dbReference type="AlphaFoldDB" id="A0A317CI36"/>
<feature type="transmembrane region" description="Helical" evidence="6">
    <location>
        <begin position="279"/>
        <end position="299"/>
    </location>
</feature>
<keyword evidence="4 6" id="KW-1133">Transmembrane helix</keyword>
<evidence type="ECO:0000256" key="1">
    <source>
        <dbReference type="ARBA" id="ARBA00004651"/>
    </source>
</evidence>
<sequence length="774" mass="85654">MSRVALSLLFGAMLVIQLTVLPSLLFCAIILIVMVLFAIFLQSYQRTRLVLCSLVIIGFFLTATAANLRLKSSFPALVEGKDLIVSGQVSSLIQQKAFSRSFLFDVEKASIEATGEPLNWSGQIRVSVYRDAMSIAAGEQWQFQVRMKRPNGFMNPAGFDYERFLFAENIKATGYLRKSKKHKRLAEAPWYSVSAVRESIDSKITSLLKGDAQSIERALILAEKGNISPKQWEILRATGTSHLMAISGLHIGLVAGAGLMIVWGLYWLFPGLSLIVPRQISGCAVGVVLATFYAMLAGFSIPTQRALLMVIVALIALMSKRHYRPVSILAVALVVVLLINPLAIMNVGFYLSFSAVGLILWLLSRHVAEGRFQLLRLQLFLSLVMIPLGLLFFGEGSVVSPLANLIAIPWVSFVIVPFSFLAVLLSYINEAFSTLVFNFVSFHIRGLFIILELLSGLPKASISMHHLPFYLSLLAVISSCLFILPKGLPWRYLSILLVVPLTTFQVQRPQATGDFRITVLDVGQGLSTIIETQTHTLVYDAGDKPSENFDLGKVVVLPYLQKQSIQIIDRLVISHGDRDHSGGAQALLTELEVNQLISSNNELGLSQEAEGCLAEQEWVWDGVKFEFLHPSPTTVGNDNNQSCVLKVSNSKHAVLLTGDIERSAEKQLIREQADKLPADILLMPHHGSHSSSTKAFIEQVNPIWAISSASYRSRFHHPSQKVVKRYEDQGIAVLKTADSGAISFDVSESLGIDEILFYRQERQGFWSRPALKNE</sequence>
<feature type="transmembrane region" description="Helical" evidence="6">
    <location>
        <begin position="47"/>
        <end position="68"/>
    </location>
</feature>
<feature type="transmembrane region" description="Helical" evidence="6">
    <location>
        <begin position="406"/>
        <end position="428"/>
    </location>
</feature>
<dbReference type="GO" id="GO:0005886">
    <property type="term" value="C:plasma membrane"/>
    <property type="evidence" value="ECO:0007669"/>
    <property type="project" value="UniProtKB-SubCell"/>
</dbReference>
<keyword evidence="5 6" id="KW-0472">Membrane</keyword>
<feature type="transmembrane region" description="Helical" evidence="6">
    <location>
        <begin position="329"/>
        <end position="362"/>
    </location>
</feature>
<dbReference type="PANTHER" id="PTHR30619:SF1">
    <property type="entry name" value="RECOMBINATION PROTEIN 2"/>
    <property type="match status" value="1"/>
</dbReference>
<proteinExistence type="predicted"/>
<dbReference type="InterPro" id="IPR035681">
    <property type="entry name" value="ComA-like_MBL"/>
</dbReference>
<evidence type="ECO:0000256" key="2">
    <source>
        <dbReference type="ARBA" id="ARBA00022475"/>
    </source>
</evidence>
<dbReference type="RefSeq" id="WP_109823541.1">
    <property type="nucleotide sequence ID" value="NZ_QGKL01000031.1"/>
</dbReference>
<accession>A0A317CI36</accession>
<dbReference type="Pfam" id="PF13567">
    <property type="entry name" value="DUF4131"/>
    <property type="match status" value="1"/>
</dbReference>
<dbReference type="SMART" id="SM00849">
    <property type="entry name" value="Lactamase_B"/>
    <property type="match status" value="1"/>
</dbReference>
<dbReference type="GO" id="GO:0030420">
    <property type="term" value="P:establishment of competence for transformation"/>
    <property type="evidence" value="ECO:0007669"/>
    <property type="project" value="InterPro"/>
</dbReference>
<keyword evidence="3 6" id="KW-0812">Transmembrane</keyword>
<keyword evidence="2" id="KW-1003">Cell membrane</keyword>
<dbReference type="SUPFAM" id="SSF56281">
    <property type="entry name" value="Metallo-hydrolase/oxidoreductase"/>
    <property type="match status" value="1"/>
</dbReference>
<feature type="domain" description="Metallo-beta-lactamase" evidence="7">
    <location>
        <begin position="524"/>
        <end position="711"/>
    </location>
</feature>
<reference evidence="8 9" key="1">
    <citation type="submission" date="2018-05" db="EMBL/GenBank/DDBJ databases">
        <title>Leucothrix arctica sp. nov., isolated from Arctic seawater.</title>
        <authorList>
            <person name="Choi A."/>
            <person name="Baek K."/>
        </authorList>
    </citation>
    <scope>NUCLEOTIDE SEQUENCE [LARGE SCALE GENOMIC DNA]</scope>
    <source>
        <strain evidence="8 9">IMCC9719</strain>
    </source>
</reference>
<feature type="transmembrane region" description="Helical" evidence="6">
    <location>
        <begin position="374"/>
        <end position="394"/>
    </location>
</feature>
<dbReference type="NCBIfam" id="TIGR00360">
    <property type="entry name" value="ComEC_N-term"/>
    <property type="match status" value="1"/>
</dbReference>
<dbReference type="InterPro" id="IPR025405">
    <property type="entry name" value="DUF4131"/>
</dbReference>
<dbReference type="InterPro" id="IPR004797">
    <property type="entry name" value="Competence_ComEC/Rec2"/>
</dbReference>
<dbReference type="InterPro" id="IPR052159">
    <property type="entry name" value="Competence_DNA_uptake"/>
</dbReference>
<name>A0A317CI36_9GAMM</name>
<feature type="transmembrane region" description="Helical" evidence="6">
    <location>
        <begin position="12"/>
        <end position="41"/>
    </location>
</feature>
<dbReference type="Proteomes" id="UP000245506">
    <property type="component" value="Unassembled WGS sequence"/>
</dbReference>
<comment type="caution">
    <text evidence="8">The sequence shown here is derived from an EMBL/GenBank/DDBJ whole genome shotgun (WGS) entry which is preliminary data.</text>
</comment>
<evidence type="ECO:0000256" key="6">
    <source>
        <dbReference type="SAM" id="Phobius"/>
    </source>
</evidence>
<keyword evidence="9" id="KW-1185">Reference proteome</keyword>
<feature type="transmembrane region" description="Helical" evidence="6">
    <location>
        <begin position="435"/>
        <end position="455"/>
    </location>
</feature>
<evidence type="ECO:0000256" key="5">
    <source>
        <dbReference type="ARBA" id="ARBA00023136"/>
    </source>
</evidence>
<dbReference type="InterPro" id="IPR036866">
    <property type="entry name" value="RibonucZ/Hydroxyglut_hydro"/>
</dbReference>